<feature type="transmembrane region" description="Helical" evidence="9">
    <location>
        <begin position="213"/>
        <end position="234"/>
    </location>
</feature>
<evidence type="ECO:0000256" key="9">
    <source>
        <dbReference type="SAM" id="Phobius"/>
    </source>
</evidence>
<evidence type="ECO:0000256" key="1">
    <source>
        <dbReference type="ARBA" id="ARBA00004651"/>
    </source>
</evidence>
<organism evidence="11 12">
    <name type="scientific">Anaerobranca gottschalkii DSM 13577</name>
    <dbReference type="NCBI Taxonomy" id="1120990"/>
    <lineage>
        <taxon>Bacteria</taxon>
        <taxon>Bacillati</taxon>
        <taxon>Bacillota</taxon>
        <taxon>Clostridia</taxon>
        <taxon>Eubacteriales</taxon>
        <taxon>Proteinivoracaceae</taxon>
        <taxon>Anaerobranca</taxon>
    </lineage>
</organism>
<protein>
    <recommendedName>
        <fullName evidence="8">Permease IIC component</fullName>
    </recommendedName>
</protein>
<keyword evidence="4 8" id="KW-0762">Sugar transport</keyword>
<dbReference type="GO" id="GO:0008982">
    <property type="term" value="F:protein-N(PI)-phosphohistidine-sugar phosphotransferase activity"/>
    <property type="evidence" value="ECO:0007669"/>
    <property type="project" value="UniProtKB-UniRule"/>
</dbReference>
<dbReference type="InterPro" id="IPR051088">
    <property type="entry name" value="PTS_Sugar-EIIC/EIIB"/>
</dbReference>
<dbReference type="OrthoDB" id="1641940at2"/>
<dbReference type="Pfam" id="PF02378">
    <property type="entry name" value="PTS_EIIC"/>
    <property type="match status" value="1"/>
</dbReference>
<accession>A0A1I0AMK7</accession>
<dbReference type="InterPro" id="IPR003352">
    <property type="entry name" value="PTS_EIIC"/>
</dbReference>
<feature type="transmembrane region" description="Helical" evidence="9">
    <location>
        <begin position="382"/>
        <end position="401"/>
    </location>
</feature>
<dbReference type="InterPro" id="IPR004796">
    <property type="entry name" value="PTS_IIC_cello"/>
</dbReference>
<dbReference type="PANTHER" id="PTHR33989">
    <property type="match status" value="1"/>
</dbReference>
<dbReference type="GO" id="GO:0005886">
    <property type="term" value="C:plasma membrane"/>
    <property type="evidence" value="ECO:0007669"/>
    <property type="project" value="UniProtKB-SubCell"/>
</dbReference>
<evidence type="ECO:0000256" key="5">
    <source>
        <dbReference type="ARBA" id="ARBA00022692"/>
    </source>
</evidence>
<dbReference type="NCBIfam" id="TIGR00410">
    <property type="entry name" value="lacE"/>
    <property type="match status" value="1"/>
</dbReference>
<dbReference type="PROSITE" id="PS51105">
    <property type="entry name" value="PTS_EIIC_TYPE_3"/>
    <property type="match status" value="1"/>
</dbReference>
<dbReference type="Proteomes" id="UP000243819">
    <property type="component" value="Unassembled WGS sequence"/>
</dbReference>
<keyword evidence="3 8" id="KW-1003">Cell membrane</keyword>
<dbReference type="RefSeq" id="WP_091350701.1">
    <property type="nucleotide sequence ID" value="NZ_FOIF01000024.1"/>
</dbReference>
<comment type="subcellular location">
    <subcellularLocation>
        <location evidence="1">Cell membrane</location>
        <topology evidence="1">Multi-pass membrane protein</topology>
    </subcellularLocation>
</comment>
<feature type="transmembrane region" description="Helical" evidence="9">
    <location>
        <begin position="173"/>
        <end position="193"/>
    </location>
</feature>
<evidence type="ECO:0000256" key="6">
    <source>
        <dbReference type="ARBA" id="ARBA00022989"/>
    </source>
</evidence>
<feature type="domain" description="PTS EIIC type-3" evidence="10">
    <location>
        <begin position="8"/>
        <end position="400"/>
    </location>
</feature>
<dbReference type="InterPro" id="IPR004501">
    <property type="entry name" value="PTS_EIIC_3"/>
</dbReference>
<feature type="transmembrane region" description="Helical" evidence="9">
    <location>
        <begin position="98"/>
        <end position="118"/>
    </location>
</feature>
<feature type="transmembrane region" description="Helical" evidence="9">
    <location>
        <begin position="73"/>
        <end position="91"/>
    </location>
</feature>
<gene>
    <name evidence="11" type="ORF">SAMN03080614_102419</name>
</gene>
<feature type="transmembrane region" description="Helical" evidence="9">
    <location>
        <begin position="32"/>
        <end position="53"/>
    </location>
</feature>
<keyword evidence="5 9" id="KW-0812">Transmembrane</keyword>
<feature type="transmembrane region" description="Helical" evidence="9">
    <location>
        <begin position="330"/>
        <end position="352"/>
    </location>
</feature>
<dbReference type="GO" id="GO:0009401">
    <property type="term" value="P:phosphoenolpyruvate-dependent sugar phosphotransferase system"/>
    <property type="evidence" value="ECO:0007669"/>
    <property type="project" value="InterPro"/>
</dbReference>
<keyword evidence="6 9" id="KW-1133">Transmembrane helix</keyword>
<proteinExistence type="predicted"/>
<feature type="transmembrane region" description="Helical" evidence="9">
    <location>
        <begin position="273"/>
        <end position="294"/>
    </location>
</feature>
<name>A0A1I0AMK7_9FIRM</name>
<evidence type="ECO:0000256" key="3">
    <source>
        <dbReference type="ARBA" id="ARBA00022475"/>
    </source>
</evidence>
<evidence type="ECO:0000256" key="8">
    <source>
        <dbReference type="PIRNR" id="PIRNR006351"/>
    </source>
</evidence>
<comment type="function">
    <text evidence="8">The phosphoenolpyruvate-dependent sugar phosphotransferase system (PTS), a major carbohydrate active -transport system, catalyzes the phosphorylation of incoming sugar substrates concomitant with their translocation across the cell membrane.</text>
</comment>
<evidence type="ECO:0000256" key="2">
    <source>
        <dbReference type="ARBA" id="ARBA00022448"/>
    </source>
</evidence>
<evidence type="ECO:0000256" key="7">
    <source>
        <dbReference type="ARBA" id="ARBA00023136"/>
    </source>
</evidence>
<dbReference type="EMBL" id="FOIF01000024">
    <property type="protein sequence ID" value="SES95622.1"/>
    <property type="molecule type" value="Genomic_DNA"/>
</dbReference>
<feature type="transmembrane region" description="Helical" evidence="9">
    <location>
        <begin position="130"/>
        <end position="152"/>
    </location>
</feature>
<evidence type="ECO:0000313" key="11">
    <source>
        <dbReference type="EMBL" id="SES95622.1"/>
    </source>
</evidence>
<dbReference type="PIRSF" id="PIRSF006351">
    <property type="entry name" value="PTS_EIIC-Cellobiose"/>
    <property type="match status" value="1"/>
</dbReference>
<dbReference type="PANTHER" id="PTHR33989:SF11">
    <property type="entry name" value="LICHENAN PERMEASE IIC COMPONENT"/>
    <property type="match status" value="1"/>
</dbReference>
<keyword evidence="7 8" id="KW-0472">Membrane</keyword>
<dbReference type="GO" id="GO:1901264">
    <property type="term" value="P:carbohydrate derivative transport"/>
    <property type="evidence" value="ECO:0007669"/>
    <property type="project" value="TreeGrafter"/>
</dbReference>
<keyword evidence="12" id="KW-1185">Reference proteome</keyword>
<feature type="transmembrane region" description="Helical" evidence="9">
    <location>
        <begin position="246"/>
        <end position="267"/>
    </location>
</feature>
<evidence type="ECO:0000313" key="12">
    <source>
        <dbReference type="Proteomes" id="UP000243819"/>
    </source>
</evidence>
<evidence type="ECO:0000256" key="4">
    <source>
        <dbReference type="ARBA" id="ARBA00022597"/>
    </source>
</evidence>
<evidence type="ECO:0000259" key="10">
    <source>
        <dbReference type="PROSITE" id="PS51105"/>
    </source>
</evidence>
<reference evidence="12" key="1">
    <citation type="submission" date="2016-10" db="EMBL/GenBank/DDBJ databases">
        <authorList>
            <person name="Varghese N."/>
            <person name="Submissions S."/>
        </authorList>
    </citation>
    <scope>NUCLEOTIDE SEQUENCE [LARGE SCALE GENOMIC DNA]</scope>
    <source>
        <strain evidence="12">DSM 13577</strain>
    </source>
</reference>
<dbReference type="STRING" id="1120990.SAMN03080614_102419"/>
<sequence>MNAFFTFLEKVLMPPMTKLSEQRHLRAIRDGIISTIPLIIIGSFFLIFAFPPIPALADMVAPHIGKILYPFRLTMGLMALYASYGIGYSLAKSYKIDGVSGGVLAMTAFILTSLPVAVDGHGWVLPIANLGGAGMFVAIIMSIFAVEILRLTKEKNLMIKMPEGVPDSVARSFEALIPAAIVIVSIWIIRHLLDFNIQAFIMDLFKPLVTAGNTLPGVLVPILLITLLWAAGIHGVSVVGAIARPIWLALLDANVEAAAAGEALPAIAPEPFFQWFVWIGGSGATIGLVFWMIFSKSKYLKNIGRASLLPGICNINEPVIFGVPIMLNPILAIPFIVGPLITGTLTYFAMYFNLIARPSVIPPWTLPAPIGAYLATGGDWKAVVMVFINIAIMMAIYYPFFKAYEKKMLKEEKVNTEEETIVSKSQTA</sequence>
<keyword evidence="2 8" id="KW-0813">Transport</keyword>
<dbReference type="AlphaFoldDB" id="A0A1I0AMK7"/>